<dbReference type="InterPro" id="IPR027417">
    <property type="entry name" value="P-loop_NTPase"/>
</dbReference>
<dbReference type="GO" id="GO:0016020">
    <property type="term" value="C:membrane"/>
    <property type="evidence" value="ECO:0007669"/>
    <property type="project" value="UniProtKB-SubCell"/>
</dbReference>
<comment type="subcellular location">
    <subcellularLocation>
        <location evidence="1">Membrane</location>
        <topology evidence="1">Multi-pass membrane protein</topology>
    </subcellularLocation>
</comment>
<feature type="transmembrane region" description="Helical" evidence="9">
    <location>
        <begin position="464"/>
        <end position="487"/>
    </location>
</feature>
<evidence type="ECO:0000256" key="2">
    <source>
        <dbReference type="ARBA" id="ARBA00006012"/>
    </source>
</evidence>
<protein>
    <recommendedName>
        <fullName evidence="10">ABC transporter domain-containing protein</fullName>
    </recommendedName>
</protein>
<dbReference type="Pfam" id="PF01061">
    <property type="entry name" value="ABC2_membrane"/>
    <property type="match status" value="2"/>
</dbReference>
<proteinExistence type="inferred from homology"/>
<dbReference type="Gene3D" id="3.40.50.300">
    <property type="entry name" value="P-loop containing nucleotide triphosphate hydrolases"/>
    <property type="match status" value="2"/>
</dbReference>
<dbReference type="InterPro" id="IPR043926">
    <property type="entry name" value="ABCG_dom"/>
</dbReference>
<name>A0A080Z0S3_PHYNI</name>
<keyword evidence="5" id="KW-0547">Nucleotide-binding</keyword>
<evidence type="ECO:0000313" key="12">
    <source>
        <dbReference type="Proteomes" id="UP000028582"/>
    </source>
</evidence>
<dbReference type="EMBL" id="ANJA01003965">
    <property type="protein sequence ID" value="ETO60234.1"/>
    <property type="molecule type" value="Genomic_DNA"/>
</dbReference>
<dbReference type="CDD" id="cd03232">
    <property type="entry name" value="ABCG_PDR_domain2"/>
    <property type="match status" value="1"/>
</dbReference>
<feature type="domain" description="ABC transporter" evidence="10">
    <location>
        <begin position="49"/>
        <end position="290"/>
    </location>
</feature>
<dbReference type="SMART" id="SM00382">
    <property type="entry name" value="AAA"/>
    <property type="match status" value="2"/>
</dbReference>
<feature type="transmembrane region" description="Helical" evidence="9">
    <location>
        <begin position="1134"/>
        <end position="1161"/>
    </location>
</feature>
<keyword evidence="8 9" id="KW-0472">Membrane</keyword>
<feature type="transmembrane region" description="Helical" evidence="9">
    <location>
        <begin position="1309"/>
        <end position="1329"/>
    </location>
</feature>
<dbReference type="PROSITE" id="PS50893">
    <property type="entry name" value="ABC_TRANSPORTER_2"/>
    <property type="match status" value="2"/>
</dbReference>
<dbReference type="InterPro" id="IPR034003">
    <property type="entry name" value="ABCG_PDR_2"/>
</dbReference>
<evidence type="ECO:0000256" key="3">
    <source>
        <dbReference type="ARBA" id="ARBA00022448"/>
    </source>
</evidence>
<evidence type="ECO:0000256" key="7">
    <source>
        <dbReference type="ARBA" id="ARBA00022989"/>
    </source>
</evidence>
<keyword evidence="3" id="KW-0813">Transport</keyword>
<evidence type="ECO:0000256" key="5">
    <source>
        <dbReference type="ARBA" id="ARBA00022741"/>
    </source>
</evidence>
<feature type="transmembrane region" description="Helical" evidence="9">
    <location>
        <begin position="423"/>
        <end position="443"/>
    </location>
</feature>
<reference evidence="11 12" key="1">
    <citation type="submission" date="2013-11" db="EMBL/GenBank/DDBJ databases">
        <title>The Genome Sequence of Phytophthora parasitica P1976.</title>
        <authorList>
            <consortium name="The Broad Institute Genomics Platform"/>
            <person name="Russ C."/>
            <person name="Tyler B."/>
            <person name="Panabieres F."/>
            <person name="Shan W."/>
            <person name="Tripathy S."/>
            <person name="Grunwald N."/>
            <person name="Machado M."/>
            <person name="Johnson C.S."/>
            <person name="Walker B."/>
            <person name="Young S."/>
            <person name="Zeng Q."/>
            <person name="Gargeya S."/>
            <person name="Fitzgerald M."/>
            <person name="Haas B."/>
            <person name="Abouelleil A."/>
            <person name="Allen A.W."/>
            <person name="Alvarado L."/>
            <person name="Arachchi H.M."/>
            <person name="Berlin A.M."/>
            <person name="Chapman S.B."/>
            <person name="Gainer-Dewar J."/>
            <person name="Goldberg J."/>
            <person name="Griggs A."/>
            <person name="Gujja S."/>
            <person name="Hansen M."/>
            <person name="Howarth C."/>
            <person name="Imamovic A."/>
            <person name="Ireland A."/>
            <person name="Larimer J."/>
            <person name="McCowan C."/>
            <person name="Murphy C."/>
            <person name="Pearson M."/>
            <person name="Poon T.W."/>
            <person name="Priest M."/>
            <person name="Roberts A."/>
            <person name="Saif S."/>
            <person name="Shea T."/>
            <person name="Sisk P."/>
            <person name="Sykes S."/>
            <person name="Wortman J."/>
            <person name="Nusbaum C."/>
            <person name="Birren B."/>
        </authorList>
    </citation>
    <scope>NUCLEOTIDE SEQUENCE [LARGE SCALE GENOMIC DNA]</scope>
    <source>
        <strain evidence="11 12">P1976</strain>
    </source>
</reference>
<dbReference type="InterPro" id="IPR003593">
    <property type="entry name" value="AAA+_ATPase"/>
</dbReference>
<dbReference type="FunFam" id="3.40.50.300:FF:000289">
    <property type="entry name" value="ABC transporter G family member 31"/>
    <property type="match status" value="1"/>
</dbReference>
<dbReference type="Proteomes" id="UP000028582">
    <property type="component" value="Unassembled WGS sequence"/>
</dbReference>
<dbReference type="PANTHER" id="PTHR19241">
    <property type="entry name" value="ATP-BINDING CASSETTE TRANSPORTER"/>
    <property type="match status" value="1"/>
</dbReference>
<keyword evidence="7 9" id="KW-1133">Transmembrane helix</keyword>
<feature type="transmembrane region" description="Helical" evidence="9">
    <location>
        <begin position="1062"/>
        <end position="1080"/>
    </location>
</feature>
<comment type="similarity">
    <text evidence="2">Belongs to the ABC transporter superfamily. ABCG family. PDR (TC 3.A.1.205) subfamily.</text>
</comment>
<feature type="transmembrane region" description="Helical" evidence="9">
    <location>
        <begin position="499"/>
        <end position="523"/>
    </location>
</feature>
<comment type="caution">
    <text evidence="11">The sequence shown here is derived from an EMBL/GenBank/DDBJ whole genome shotgun (WGS) entry which is preliminary data.</text>
</comment>
<dbReference type="Pfam" id="PF19055">
    <property type="entry name" value="ABC2_membrane_7"/>
    <property type="match status" value="1"/>
</dbReference>
<organism evidence="11 12">
    <name type="scientific">Phytophthora nicotianae P1976</name>
    <dbReference type="NCBI Taxonomy" id="1317066"/>
    <lineage>
        <taxon>Eukaryota</taxon>
        <taxon>Sar</taxon>
        <taxon>Stramenopiles</taxon>
        <taxon>Oomycota</taxon>
        <taxon>Peronosporomycetes</taxon>
        <taxon>Peronosporales</taxon>
        <taxon>Peronosporaceae</taxon>
        <taxon>Phytophthora</taxon>
    </lineage>
</organism>
<evidence type="ECO:0000256" key="8">
    <source>
        <dbReference type="ARBA" id="ARBA00023136"/>
    </source>
</evidence>
<gene>
    <name evidence="11" type="ORF">F444_21519</name>
</gene>
<feature type="transmembrane region" description="Helical" evidence="9">
    <location>
        <begin position="391"/>
        <end position="411"/>
    </location>
</feature>
<feature type="transmembrane region" description="Helical" evidence="9">
    <location>
        <begin position="1092"/>
        <end position="1113"/>
    </location>
</feature>
<feature type="transmembrane region" description="Helical" evidence="9">
    <location>
        <begin position="618"/>
        <end position="641"/>
    </location>
</feature>
<evidence type="ECO:0000256" key="1">
    <source>
        <dbReference type="ARBA" id="ARBA00004141"/>
    </source>
</evidence>
<feature type="domain" description="ABC transporter" evidence="10">
    <location>
        <begin position="717"/>
        <end position="956"/>
    </location>
</feature>
<accession>A0A080Z0S3</accession>
<evidence type="ECO:0000313" key="11">
    <source>
        <dbReference type="EMBL" id="ETO60234.1"/>
    </source>
</evidence>
<dbReference type="GO" id="GO:0005524">
    <property type="term" value="F:ATP binding"/>
    <property type="evidence" value="ECO:0007669"/>
    <property type="project" value="UniProtKB-KW"/>
</dbReference>
<feature type="transmembrane region" description="Helical" evidence="9">
    <location>
        <begin position="1202"/>
        <end position="1220"/>
    </location>
</feature>
<feature type="transmembrane region" description="Helical" evidence="9">
    <location>
        <begin position="535"/>
        <end position="558"/>
    </location>
</feature>
<dbReference type="Pfam" id="PF00005">
    <property type="entry name" value="ABC_tran"/>
    <property type="match status" value="2"/>
</dbReference>
<dbReference type="InterPro" id="IPR013525">
    <property type="entry name" value="ABC2_TM"/>
</dbReference>
<dbReference type="GO" id="GO:0016887">
    <property type="term" value="F:ATP hydrolysis activity"/>
    <property type="evidence" value="ECO:0007669"/>
    <property type="project" value="InterPro"/>
</dbReference>
<dbReference type="GO" id="GO:0140359">
    <property type="term" value="F:ABC-type transporter activity"/>
    <property type="evidence" value="ECO:0007669"/>
    <property type="project" value="InterPro"/>
</dbReference>
<evidence type="ECO:0000256" key="9">
    <source>
        <dbReference type="SAM" id="Phobius"/>
    </source>
</evidence>
<evidence type="ECO:0000256" key="6">
    <source>
        <dbReference type="ARBA" id="ARBA00022840"/>
    </source>
</evidence>
<dbReference type="OrthoDB" id="66620at2759"/>
<dbReference type="InterPro" id="IPR003439">
    <property type="entry name" value="ABC_transporter-like_ATP-bd"/>
</dbReference>
<evidence type="ECO:0000259" key="10">
    <source>
        <dbReference type="PROSITE" id="PS50893"/>
    </source>
</evidence>
<dbReference type="SUPFAM" id="SSF52540">
    <property type="entry name" value="P-loop containing nucleoside triphosphate hydrolases"/>
    <property type="match status" value="2"/>
</dbReference>
<keyword evidence="4 9" id="KW-0812">Transmembrane</keyword>
<feature type="transmembrane region" description="Helical" evidence="9">
    <location>
        <begin position="1173"/>
        <end position="1195"/>
    </location>
</feature>
<sequence>MTKPVSTLLESNIGTQNHSLPKLEIRCKDLSVITESEEVNSSALPSIWNRVKNAATKFARSTTQRRVLNQVNAVFKPGTLTLVVGQPGSGKSILMKVLSGQLPMGKNITVEGNISYSGLAWKEVLPKLPQLAAYVPQSDQHFPSLTVQETLEFARVCCAGDTPSRDIIGQLGLQTCRDTKLGNGMTRGVSGGEQRRVTTGEMAIGNKCAFFMDEISTGLDSATTFDIVRKQREIAKQQHKTVVMALLQPAPEVFELFDSILLLNEGEVVYHGPRDQVLPYFQTLGLLCPLDVDVADFLSDIGTKQQRQYESGRSISTRVPKFGGELADCFRRSSIFMKTMRILDTPCTIEQFHDAVQHLMKTPTFRQSFLVSTLLLIRRQMTISFRNKEFLCVRGVMVVIGGVIYGTTFFRADLTNVQVTMGIVYQTAIFLSVGQSSEIPTFIAAREIYYKQRRANFYRTSSFVIAYLTAALPVLVSECVIFGSLVYWMCGFVAEVAPFLVFLLGMILSSVALSSSYVILSVLSPNEDVAQPLSSLSTVLFSVFAGFVVPMAEIPAYFSWLYWLNPVTWCVRSVIVSQYRSPSFDVCMYGDKNYCERFNSTVGEYLLSQYDVPSSEGWVWGGMVYLVVAIVLFVAVANYFLEHKRFDTTSVANNVNSRLTKHSKKEEDKLQVQLKEQYSNAGNTDYYFKIGSLVSSTRLSLVSDTADDKKQFKPVTLAFTNLWYSVKTDHKSIDLLKDVSGYALPGTMTALMGSSGAGKTTLMDVIAGRKTGGTMRGEIMLNGFLATERAIRRCTGYCEQQDTHSEGSTIREALMFSALLRQDSSVSTEAKCGFVEECLDLLGLRSIADQVIRGRSQEQMKRLTIGVELAAQPSVLFLDEPTSGLDAHSAKMIMDGVRKVANTGRTVVCTIHQPSPDIFFLFDSLLVLKRGGEMLFFGNLVNPFPDQRECGHLIDYFESIPGVPRLPEGQNPATWMLQCIGAGVETVGNNQQHVDFVRHFYHSHEYLSLFHHLNHPGVAKPALDQLSEVTFDNKRAANSLVQLSSLIRRFFTMYWRTPSFNLTRLVISLGLGLFFGLLLVRGEYTSYQGINSAVGVILMTILTQGNISFYSVLPFTALERASFYRERNVQTYNVLWYFVGSTLVEIPYAFTSGLLFSAVFYPMMGFSSLTTGLLYWINVSLFVLVETYLGQFLVYALPTLDLATIVGVLFNSFFLLFSGFNPPAASIPIMYKWCYYISPHRFSLSLLVALLFGACSQEQDSNENTVSLQDGTQQTGCQILENAPLSISRITVKDYIDQVYNIKHDDMGLYFRCILVYIIALRVLSLLALRHLNHQNR</sequence>
<evidence type="ECO:0000256" key="4">
    <source>
        <dbReference type="ARBA" id="ARBA00022692"/>
    </source>
</evidence>
<keyword evidence="6" id="KW-0067">ATP-binding</keyword>